<dbReference type="PANTHER" id="PTHR19848">
    <property type="entry name" value="WD40 REPEAT PROTEIN"/>
    <property type="match status" value="1"/>
</dbReference>
<evidence type="ECO:0000256" key="2">
    <source>
        <dbReference type="ARBA" id="ARBA00022737"/>
    </source>
</evidence>
<dbReference type="PROSITE" id="PS00678">
    <property type="entry name" value="WD_REPEATS_1"/>
    <property type="match status" value="3"/>
</dbReference>
<dbReference type="PROSITE" id="PS50294">
    <property type="entry name" value="WD_REPEATS_REGION"/>
    <property type="match status" value="5"/>
</dbReference>
<feature type="repeat" description="WD" evidence="3">
    <location>
        <begin position="618"/>
        <end position="654"/>
    </location>
</feature>
<feature type="repeat" description="WD" evidence="3">
    <location>
        <begin position="874"/>
        <end position="908"/>
    </location>
</feature>
<evidence type="ECO:0000256" key="1">
    <source>
        <dbReference type="ARBA" id="ARBA00022574"/>
    </source>
</evidence>
<dbReference type="InterPro" id="IPR019775">
    <property type="entry name" value="WD40_repeat_CS"/>
</dbReference>
<dbReference type="EMBL" id="JAIFTL010000080">
    <property type="protein sequence ID" value="KAG9324005.1"/>
    <property type="molecule type" value="Genomic_DNA"/>
</dbReference>
<dbReference type="Pfam" id="PF00400">
    <property type="entry name" value="WD40"/>
    <property type="match status" value="7"/>
</dbReference>
<dbReference type="InterPro" id="IPR011047">
    <property type="entry name" value="Quinoprotein_ADH-like_sf"/>
</dbReference>
<dbReference type="SUPFAM" id="SSF50978">
    <property type="entry name" value="WD40 repeat-like"/>
    <property type="match status" value="2"/>
</dbReference>
<sequence length="1037" mass="112988">MFDSLFQSWRSPLSPPQALKLAKFYLASAGSADEPAIALALCEQAEMLLDRIKRPKPSSATESETYQPFREEVAAAYSELARLMADEKYPEREQASRTKSEKWRGASSKNGVTVPNQLAIREDTPFPDGIFDTNDARPAPDPSSLPEINKPFNDTQQLAYWLAFLHTVETPDETLPQATRDWHQAVKEDEEERRRLEELVKSLVRAFTHDELKDADAVAEVTYVAPVLENPDFRFLLKLFVTSLKDSALLELASVYGNTHWRLQDVKTDAAFEIKTVARDNEKFWQTHSSPTGTKIALLGATSQPFISIWDVRSKSLVELEPFWRPCTMALAFSPGGDSIAMFGCPDGKVEIWNTETANLRFTLESNGEGLLLDAGFSPKGDLIVTGGTGLIVQLWDADTGMCRASMSGHSGIIRSVVFSPDGRHIASSGDDTRVRLWKVEAGTTRANSSNIGYTLLSIGQSSRGDSILSVDGGDTVRLWNMETGECPQSLTAEGPQARSIACSPCRGQIASGTSGGEIILWSLEKGVLSSVLGDHDEAVKSVAYSPKGNQIASGNGRAVKIWDTETGNCLRHYSRRDEDRGILAIAYSPKTDQFASVVKGSSIIRLWNVDTRICHTLHGRDSHIRSIMYSPTVDEIVSASRDYIVRLWDTSSGLCRLILEGREALYTPNGQEIASRCRGGAIRFWNVETGICRLVITPLLAGIGLEISLSLSGDIIACEGYRCAGQLWNATTEECLPLVQGDPNDVFDSYPKIIFSPRGDLMALYNGASSDSNGRWRVKLCDVATGECRREITGISEITIAPVFSPAGSRIACSKNDVMQDAETGVCLHTIQHYQSIGVLLAFSPNGDRIVCGSTEGFVKLWDTKSGTQIDCFGGHEGTVNCVVYSPNKPLLASGSDDTTIVLWNLEDASDWCLLEGHTASVLCVVFSACGNSIVSGSIDKTIRLWDVETKSCNRTMDGAGVEIWSLAYSPDGKLLASGTSEMSVYLWNVASGQSWAVIEGTYGNITSVAWGIGSDTDYLITGSSDTSSLVSHGWS</sequence>
<dbReference type="PANTHER" id="PTHR19848:SF8">
    <property type="entry name" value="F-BOX AND WD REPEAT DOMAIN CONTAINING 7"/>
    <property type="match status" value="1"/>
</dbReference>
<feature type="compositionally biased region" description="Basic and acidic residues" evidence="4">
    <location>
        <begin position="88"/>
        <end position="104"/>
    </location>
</feature>
<feature type="repeat" description="WD" evidence="3">
    <location>
        <begin position="958"/>
        <end position="999"/>
    </location>
</feature>
<accession>A0A9P8A5P7</accession>
<dbReference type="AlphaFoldDB" id="A0A9P8A5P7"/>
<proteinExistence type="predicted"/>
<dbReference type="Gene3D" id="2.130.10.10">
    <property type="entry name" value="YVTN repeat-like/Quinoprotein amine dehydrogenase"/>
    <property type="match status" value="4"/>
</dbReference>
<dbReference type="InterPro" id="IPR036322">
    <property type="entry name" value="WD40_repeat_dom_sf"/>
</dbReference>
<name>A0A9P8A5P7_MORAP</name>
<evidence type="ECO:0000313" key="5">
    <source>
        <dbReference type="EMBL" id="KAG9324005.1"/>
    </source>
</evidence>
<feature type="region of interest" description="Disordered" evidence="4">
    <location>
        <begin position="88"/>
        <end position="111"/>
    </location>
</feature>
<organism evidence="5 6">
    <name type="scientific">Mortierella alpina</name>
    <name type="common">Oleaginous fungus</name>
    <name type="synonym">Mortierella renispora</name>
    <dbReference type="NCBI Taxonomy" id="64518"/>
    <lineage>
        <taxon>Eukaryota</taxon>
        <taxon>Fungi</taxon>
        <taxon>Fungi incertae sedis</taxon>
        <taxon>Mucoromycota</taxon>
        <taxon>Mortierellomycotina</taxon>
        <taxon>Mortierellomycetes</taxon>
        <taxon>Mortierellales</taxon>
        <taxon>Mortierellaceae</taxon>
        <taxon>Mortierella</taxon>
    </lineage>
</organism>
<dbReference type="SUPFAM" id="SSF50998">
    <property type="entry name" value="Quinoprotein alcohol dehydrogenase-like"/>
    <property type="match status" value="1"/>
</dbReference>
<reference evidence="5" key="1">
    <citation type="submission" date="2021-07" db="EMBL/GenBank/DDBJ databases">
        <title>Draft genome of Mortierella alpina, strain LL118, isolated from an aspen leaf litter sample.</title>
        <authorList>
            <person name="Yang S."/>
            <person name="Vinatzer B.A."/>
        </authorList>
    </citation>
    <scope>NUCLEOTIDE SEQUENCE</scope>
    <source>
        <strain evidence="5">LL118</strain>
    </source>
</reference>
<dbReference type="PRINTS" id="PR00320">
    <property type="entry name" value="GPROTEINBRPT"/>
</dbReference>
<evidence type="ECO:0000313" key="6">
    <source>
        <dbReference type="Proteomes" id="UP000717515"/>
    </source>
</evidence>
<feature type="repeat" description="WD" evidence="3">
    <location>
        <begin position="842"/>
        <end position="873"/>
    </location>
</feature>
<keyword evidence="1 3" id="KW-0853">WD repeat</keyword>
<feature type="repeat" description="WD" evidence="3">
    <location>
        <begin position="916"/>
        <end position="957"/>
    </location>
</feature>
<dbReference type="PROSITE" id="PS50082">
    <property type="entry name" value="WD_REPEATS_2"/>
    <property type="match status" value="7"/>
</dbReference>
<keyword evidence="2" id="KW-0677">Repeat</keyword>
<evidence type="ECO:0000256" key="4">
    <source>
        <dbReference type="SAM" id="MobiDB-lite"/>
    </source>
</evidence>
<dbReference type="CDD" id="cd00200">
    <property type="entry name" value="WD40"/>
    <property type="match status" value="2"/>
</dbReference>
<comment type="caution">
    <text evidence="5">The sequence shown here is derived from an EMBL/GenBank/DDBJ whole genome shotgun (WGS) entry which is preliminary data.</text>
</comment>
<evidence type="ECO:0008006" key="7">
    <source>
        <dbReference type="Google" id="ProtNLM"/>
    </source>
</evidence>
<dbReference type="Proteomes" id="UP000717515">
    <property type="component" value="Unassembled WGS sequence"/>
</dbReference>
<dbReference type="InterPro" id="IPR015943">
    <property type="entry name" value="WD40/YVTN_repeat-like_dom_sf"/>
</dbReference>
<dbReference type="SMART" id="SM00320">
    <property type="entry name" value="WD40"/>
    <property type="match status" value="13"/>
</dbReference>
<dbReference type="InterPro" id="IPR020472">
    <property type="entry name" value="WD40_PAC1"/>
</dbReference>
<feature type="repeat" description="WD" evidence="3">
    <location>
        <begin position="407"/>
        <end position="448"/>
    </location>
</feature>
<protein>
    <recommendedName>
        <fullName evidence="7">WD40 repeat-like protein</fullName>
    </recommendedName>
</protein>
<gene>
    <name evidence="5" type="ORF">KVV02_003484</name>
</gene>
<evidence type="ECO:0000256" key="3">
    <source>
        <dbReference type="PROSITE-ProRule" id="PRU00221"/>
    </source>
</evidence>
<feature type="repeat" description="WD" evidence="3">
    <location>
        <begin position="533"/>
        <end position="573"/>
    </location>
</feature>
<dbReference type="InterPro" id="IPR001680">
    <property type="entry name" value="WD40_rpt"/>
</dbReference>